<evidence type="ECO:0000313" key="10">
    <source>
        <dbReference type="EMBL" id="PRX70170.1"/>
    </source>
</evidence>
<comment type="similarity">
    <text evidence="2">Belongs to the ABC-2 integral membrane protein family.</text>
</comment>
<accession>A0A2T0NB52</accession>
<comment type="subcellular location">
    <subcellularLocation>
        <location evidence="1">Cell membrane</location>
        <topology evidence="1">Multi-pass membrane protein</topology>
    </subcellularLocation>
</comment>
<evidence type="ECO:0000256" key="2">
    <source>
        <dbReference type="ARBA" id="ARBA00007783"/>
    </source>
</evidence>
<keyword evidence="11" id="KW-1185">Reference proteome</keyword>
<dbReference type="InterPro" id="IPR051449">
    <property type="entry name" value="ABC-2_transporter_component"/>
</dbReference>
<evidence type="ECO:0000256" key="5">
    <source>
        <dbReference type="ARBA" id="ARBA00022692"/>
    </source>
</evidence>
<dbReference type="Pfam" id="PF12698">
    <property type="entry name" value="ABC2_membrane_3"/>
    <property type="match status" value="1"/>
</dbReference>
<evidence type="ECO:0000256" key="3">
    <source>
        <dbReference type="ARBA" id="ARBA00022448"/>
    </source>
</evidence>
<dbReference type="OrthoDB" id="161250at2"/>
<dbReference type="RefSeq" id="WP_106234188.1">
    <property type="nucleotide sequence ID" value="NZ_JBFANT010000055.1"/>
</dbReference>
<keyword evidence="5 8" id="KW-0812">Transmembrane</keyword>
<reference evidence="10 11" key="1">
    <citation type="submission" date="2018-03" db="EMBL/GenBank/DDBJ databases">
        <title>Genomic Encyclopedia of Type Strains, Phase III (KMG-III): the genomes of soil and plant-associated and newly described type strains.</title>
        <authorList>
            <person name="Whitman W."/>
        </authorList>
    </citation>
    <scope>NUCLEOTIDE SEQUENCE [LARGE SCALE GENOMIC DNA]</scope>
    <source>
        <strain evidence="10 11">CGMCC 4.7104</strain>
    </source>
</reference>
<dbReference type="Gene3D" id="3.40.1710.10">
    <property type="entry name" value="abc type-2 transporter like domain"/>
    <property type="match status" value="1"/>
</dbReference>
<feature type="transmembrane region" description="Helical" evidence="8">
    <location>
        <begin position="21"/>
        <end position="43"/>
    </location>
</feature>
<dbReference type="EMBL" id="PVNG01000001">
    <property type="protein sequence ID" value="PRX70170.1"/>
    <property type="molecule type" value="Genomic_DNA"/>
</dbReference>
<name>A0A2T0NB52_9ACTN</name>
<proteinExistence type="inferred from homology"/>
<dbReference type="GO" id="GO:0005886">
    <property type="term" value="C:plasma membrane"/>
    <property type="evidence" value="ECO:0007669"/>
    <property type="project" value="UniProtKB-SubCell"/>
</dbReference>
<feature type="domain" description="ABC transmembrane type-2" evidence="9">
    <location>
        <begin position="137"/>
        <end position="378"/>
    </location>
</feature>
<organism evidence="10 11">
    <name type="scientific">Nonomuraea fuscirosea</name>
    <dbReference type="NCBI Taxonomy" id="1291556"/>
    <lineage>
        <taxon>Bacteria</taxon>
        <taxon>Bacillati</taxon>
        <taxon>Actinomycetota</taxon>
        <taxon>Actinomycetes</taxon>
        <taxon>Streptosporangiales</taxon>
        <taxon>Streptosporangiaceae</taxon>
        <taxon>Nonomuraea</taxon>
    </lineage>
</organism>
<dbReference type="AlphaFoldDB" id="A0A2T0NB52"/>
<dbReference type="GO" id="GO:0140359">
    <property type="term" value="F:ABC-type transporter activity"/>
    <property type="evidence" value="ECO:0007669"/>
    <property type="project" value="InterPro"/>
</dbReference>
<protein>
    <submittedName>
        <fullName evidence="10">ABC-2 type transport system permease protein</fullName>
    </submittedName>
</protein>
<dbReference type="InterPro" id="IPR047817">
    <property type="entry name" value="ABC2_TM_bact-type"/>
</dbReference>
<evidence type="ECO:0000256" key="7">
    <source>
        <dbReference type="ARBA" id="ARBA00023136"/>
    </source>
</evidence>
<evidence type="ECO:0000256" key="4">
    <source>
        <dbReference type="ARBA" id="ARBA00022475"/>
    </source>
</evidence>
<evidence type="ECO:0000256" key="1">
    <source>
        <dbReference type="ARBA" id="ARBA00004651"/>
    </source>
</evidence>
<feature type="transmembrane region" description="Helical" evidence="8">
    <location>
        <begin position="237"/>
        <end position="261"/>
    </location>
</feature>
<dbReference type="InterPro" id="IPR013525">
    <property type="entry name" value="ABC2_TM"/>
</dbReference>
<feature type="transmembrane region" description="Helical" evidence="8">
    <location>
        <begin position="303"/>
        <end position="331"/>
    </location>
</feature>
<dbReference type="PANTHER" id="PTHR30294:SF38">
    <property type="entry name" value="TRANSPORT PERMEASE PROTEIN"/>
    <property type="match status" value="1"/>
</dbReference>
<comment type="caution">
    <text evidence="10">The sequence shown here is derived from an EMBL/GenBank/DDBJ whole genome shotgun (WGS) entry which is preliminary data.</text>
</comment>
<dbReference type="PROSITE" id="PS51012">
    <property type="entry name" value="ABC_TM2"/>
    <property type="match status" value="1"/>
</dbReference>
<dbReference type="PANTHER" id="PTHR30294">
    <property type="entry name" value="MEMBRANE COMPONENT OF ABC TRANSPORTER YHHJ-RELATED"/>
    <property type="match status" value="1"/>
</dbReference>
<evidence type="ECO:0000256" key="6">
    <source>
        <dbReference type="ARBA" id="ARBA00022989"/>
    </source>
</evidence>
<keyword evidence="7 8" id="KW-0472">Membrane</keyword>
<keyword evidence="3" id="KW-0813">Transport</keyword>
<evidence type="ECO:0000313" key="11">
    <source>
        <dbReference type="Proteomes" id="UP000238312"/>
    </source>
</evidence>
<gene>
    <name evidence="10" type="ORF">B0I32_101257</name>
</gene>
<evidence type="ECO:0000259" key="9">
    <source>
        <dbReference type="PROSITE" id="PS51012"/>
    </source>
</evidence>
<feature type="transmembrane region" description="Helical" evidence="8">
    <location>
        <begin position="267"/>
        <end position="291"/>
    </location>
</feature>
<feature type="transmembrane region" description="Helical" evidence="8">
    <location>
        <begin position="190"/>
        <end position="211"/>
    </location>
</feature>
<feature type="transmembrane region" description="Helical" evidence="8">
    <location>
        <begin position="351"/>
        <end position="372"/>
    </location>
</feature>
<dbReference type="Proteomes" id="UP000238312">
    <property type="component" value="Unassembled WGS sequence"/>
</dbReference>
<sequence>MGPLLLIAAKDLRQRVRDRSLFLLALVVPFGLAAIFSVVFSGVDRQETATFAVADQDGEQIARTFTEQVLAPLERQRVLRLRTAATEQEARDLIARGQARAAYVIPAGFSRAVLSGRPATLRVIGDANAPIGSFVARSVADAFAAEVRYVQVALAVRGGGSPQEAAAVPAPVTLEDLTAERRQLSLAESFSAGIAVFFLFFTVQFGFSSILDERRDGTLARLLAAPVPRATIAFGKLLSGVVVGVMSMTVLVIASSLLLGARWGHPLGVGLLVVAGVLAATGVMALVATVARSTDQAQNGQAVVAVLLGVLGGVFIPFQQMGEVFVTLSLLTPHRWFLQGLADLHGEHAPVLAPVPTLALLGFAAVTTAIALTRLGRMLRA</sequence>
<keyword evidence="4" id="KW-1003">Cell membrane</keyword>
<evidence type="ECO:0000256" key="8">
    <source>
        <dbReference type="SAM" id="Phobius"/>
    </source>
</evidence>
<keyword evidence="6 8" id="KW-1133">Transmembrane helix</keyword>